<comment type="caution">
    <text evidence="1">The sequence shown here is derived from an EMBL/GenBank/DDBJ whole genome shotgun (WGS) entry which is preliminary data.</text>
</comment>
<accession>A0A563DS55</accession>
<protein>
    <submittedName>
        <fullName evidence="1">Uncharacterized protein</fullName>
    </submittedName>
</protein>
<proteinExistence type="predicted"/>
<evidence type="ECO:0000313" key="1">
    <source>
        <dbReference type="EMBL" id="TWP33006.1"/>
    </source>
</evidence>
<evidence type="ECO:0000313" key="2">
    <source>
        <dbReference type="Proteomes" id="UP000320244"/>
    </source>
</evidence>
<dbReference type="AlphaFoldDB" id="A0A563DS55"/>
<gene>
    <name evidence="1" type="ORF">FGL98_22690</name>
</gene>
<dbReference type="Proteomes" id="UP000320244">
    <property type="component" value="Unassembled WGS sequence"/>
</dbReference>
<reference evidence="1 2" key="2">
    <citation type="submission" date="2019-08" db="EMBL/GenBank/DDBJ databases">
        <title>Jejuicoccus antrihumi gen. nov., sp. nov., a new member of the family Dermacoccaceae isolated from a cave.</title>
        <authorList>
            <person name="Schumann P."/>
            <person name="Kim I.S."/>
        </authorList>
    </citation>
    <scope>NUCLEOTIDE SEQUENCE [LARGE SCALE GENOMIC DNA]</scope>
    <source>
        <strain evidence="1 2">C5-26</strain>
    </source>
</reference>
<keyword evidence="2" id="KW-1185">Reference proteome</keyword>
<dbReference type="OrthoDB" id="5124601at2"/>
<reference evidence="1 2" key="1">
    <citation type="submission" date="2019-05" db="EMBL/GenBank/DDBJ databases">
        <authorList>
            <person name="Lee S.D."/>
        </authorList>
    </citation>
    <scope>NUCLEOTIDE SEQUENCE [LARGE SCALE GENOMIC DNA]</scope>
    <source>
        <strain evidence="1 2">C5-26</strain>
    </source>
</reference>
<sequence length="202" mass="22847">MSIPLSTSQVAALLREAFDVQNIDAAKVLHLVRARRFTDIGPGRSVRIDSTEVDGFLTDTRHVTRVEWPCELLYRLSLVALHENPIYDQDGHLMRQFAGVDYKKMDPCGRPLLKKERRAAWEGVWPVSDRVADLAASKGATLMGTVKGYVGPKQLRTITGWHRDWSCGRVWWETARPRDDVRDFVGTGVWMDVSAGQKNAWA</sequence>
<name>A0A563DS55_9MICO</name>
<dbReference type="EMBL" id="VCQV01000051">
    <property type="protein sequence ID" value="TWP33006.1"/>
    <property type="molecule type" value="Genomic_DNA"/>
</dbReference>
<dbReference type="RefSeq" id="WP_146320806.1">
    <property type="nucleotide sequence ID" value="NZ_VCQV01000051.1"/>
</dbReference>
<organism evidence="1 2">
    <name type="scientific">Leekyejoonella antrihumi</name>
    <dbReference type="NCBI Taxonomy" id="1660198"/>
    <lineage>
        <taxon>Bacteria</taxon>
        <taxon>Bacillati</taxon>
        <taxon>Actinomycetota</taxon>
        <taxon>Actinomycetes</taxon>
        <taxon>Micrococcales</taxon>
        <taxon>Dermacoccaceae</taxon>
        <taxon>Leekyejoonella</taxon>
    </lineage>
</organism>